<feature type="domain" description="Glycoside hydrolase family 5" evidence="6">
    <location>
        <begin position="34"/>
        <end position="299"/>
    </location>
</feature>
<evidence type="ECO:0000256" key="5">
    <source>
        <dbReference type="SAM" id="SignalP"/>
    </source>
</evidence>
<dbReference type="PANTHER" id="PTHR34142:SF1">
    <property type="entry name" value="GLYCOSIDE HYDROLASE FAMILY 5 DOMAIN-CONTAINING PROTEIN"/>
    <property type="match status" value="1"/>
</dbReference>
<sequence length="354" mass="39802">MKLFLFFIAFFHFSASLDPPFGALKIQGKFLTAANGTAVSLRGMSLMGSNYHPQFWNEETVRQLKCFWNVNIIRAPITPKSKCCGGWFADPSQPIDNPWEWKSTRDREFDRLKQVVDACVKYGIYVIIDWHIFDYGNTTLEQGREFFANVSQTWGNLEPLDLIMAFLKNSPHVLFEIWNEPKCSWPIVKSYAENVIDLIRTNSPNNIIIVGTPTYSQRVDTASLDPIAKSNIAYTLHYYAATHKGTQRNQTLSAINNGLPVFITEYGTVDALGAGEVNVNSSIAWWNLADENKISYVNWGVFPSDATPPGSAAFITGTTNLTINDPTNWTPSGKLVNQKYFNTVQYSNNFGCTA</sequence>
<comment type="similarity">
    <text evidence="1 4">Belongs to the glycosyl hydrolase 5 (cellulase A) family.</text>
</comment>
<keyword evidence="2 4" id="KW-0378">Hydrolase</keyword>
<organism evidence="7 8">
    <name type="scientific">Panagrolaimus davidi</name>
    <dbReference type="NCBI Taxonomy" id="227884"/>
    <lineage>
        <taxon>Eukaryota</taxon>
        <taxon>Metazoa</taxon>
        <taxon>Ecdysozoa</taxon>
        <taxon>Nematoda</taxon>
        <taxon>Chromadorea</taxon>
        <taxon>Rhabditida</taxon>
        <taxon>Tylenchina</taxon>
        <taxon>Panagrolaimomorpha</taxon>
        <taxon>Panagrolaimoidea</taxon>
        <taxon>Panagrolaimidae</taxon>
        <taxon>Panagrolaimus</taxon>
    </lineage>
</organism>
<feature type="signal peptide" evidence="5">
    <location>
        <begin position="1"/>
        <end position="16"/>
    </location>
</feature>
<evidence type="ECO:0000256" key="1">
    <source>
        <dbReference type="ARBA" id="ARBA00005641"/>
    </source>
</evidence>
<dbReference type="WBParaSite" id="PDA_v2.g15659.t1">
    <property type="protein sequence ID" value="PDA_v2.g15659.t1"/>
    <property type="gene ID" value="PDA_v2.g15659"/>
</dbReference>
<protein>
    <submittedName>
        <fullName evidence="8">Glycoside hydrolase family 5 domain-containing protein</fullName>
    </submittedName>
</protein>
<dbReference type="Pfam" id="PF00150">
    <property type="entry name" value="Cellulase"/>
    <property type="match status" value="1"/>
</dbReference>
<evidence type="ECO:0000256" key="4">
    <source>
        <dbReference type="RuleBase" id="RU361153"/>
    </source>
</evidence>
<dbReference type="InterPro" id="IPR001547">
    <property type="entry name" value="Glyco_hydro_5"/>
</dbReference>
<keyword evidence="3 4" id="KW-0326">Glycosidase</keyword>
<keyword evidence="5" id="KW-0732">Signal</keyword>
<dbReference type="Gene3D" id="3.20.20.80">
    <property type="entry name" value="Glycosidases"/>
    <property type="match status" value="1"/>
</dbReference>
<accession>A0A914PLI8</accession>
<evidence type="ECO:0000313" key="7">
    <source>
        <dbReference type="Proteomes" id="UP000887578"/>
    </source>
</evidence>
<dbReference type="Proteomes" id="UP000887578">
    <property type="component" value="Unplaced"/>
</dbReference>
<dbReference type="InterPro" id="IPR017853">
    <property type="entry name" value="GH"/>
</dbReference>
<dbReference type="AlphaFoldDB" id="A0A914PLI8"/>
<keyword evidence="7" id="KW-1185">Reference proteome</keyword>
<feature type="chain" id="PRO_5037033355" evidence="5">
    <location>
        <begin position="17"/>
        <end position="354"/>
    </location>
</feature>
<reference evidence="8" key="1">
    <citation type="submission" date="2022-11" db="UniProtKB">
        <authorList>
            <consortium name="WormBaseParasite"/>
        </authorList>
    </citation>
    <scope>IDENTIFICATION</scope>
</reference>
<dbReference type="GO" id="GO:0000272">
    <property type="term" value="P:polysaccharide catabolic process"/>
    <property type="evidence" value="ECO:0007669"/>
    <property type="project" value="InterPro"/>
</dbReference>
<evidence type="ECO:0000259" key="6">
    <source>
        <dbReference type="Pfam" id="PF00150"/>
    </source>
</evidence>
<evidence type="ECO:0000256" key="3">
    <source>
        <dbReference type="ARBA" id="ARBA00023295"/>
    </source>
</evidence>
<dbReference type="SUPFAM" id="SSF51445">
    <property type="entry name" value="(Trans)glycosidases"/>
    <property type="match status" value="1"/>
</dbReference>
<name>A0A914PLI8_9BILA</name>
<evidence type="ECO:0000256" key="2">
    <source>
        <dbReference type="ARBA" id="ARBA00022801"/>
    </source>
</evidence>
<dbReference type="GO" id="GO:0004553">
    <property type="term" value="F:hydrolase activity, hydrolyzing O-glycosyl compounds"/>
    <property type="evidence" value="ECO:0007669"/>
    <property type="project" value="InterPro"/>
</dbReference>
<evidence type="ECO:0000313" key="8">
    <source>
        <dbReference type="WBParaSite" id="PDA_v2.g15659.t1"/>
    </source>
</evidence>
<dbReference type="PANTHER" id="PTHR34142">
    <property type="entry name" value="ENDO-BETA-1,4-GLUCANASE A"/>
    <property type="match status" value="1"/>
</dbReference>
<proteinExistence type="inferred from homology"/>